<dbReference type="OrthoDB" id="9781261at2"/>
<dbReference type="NCBIfam" id="TIGR02866">
    <property type="entry name" value="CoxB"/>
    <property type="match status" value="1"/>
</dbReference>
<keyword evidence="4 16" id="KW-0349">Heme</keyword>
<protein>
    <recommendedName>
        <fullName evidence="18">Cytochrome c oxidase subunit 2</fullName>
        <ecNumber evidence="18">7.1.1.9</ecNumber>
    </recommendedName>
</protein>
<dbReference type="EC" id="7.1.1.9" evidence="18"/>
<dbReference type="GO" id="GO:0016491">
    <property type="term" value="F:oxidoreductase activity"/>
    <property type="evidence" value="ECO:0007669"/>
    <property type="project" value="InterPro"/>
</dbReference>
<keyword evidence="11 16" id="KW-0408">Iron</keyword>
<dbReference type="EnsemblBacteria" id="ACO76369">
    <property type="protein sequence ID" value="ACO76369"/>
    <property type="gene ID" value="Avin_01020"/>
</dbReference>
<dbReference type="PRINTS" id="PR01166">
    <property type="entry name" value="CYCOXIDASEII"/>
</dbReference>
<feature type="domain" description="Cytochrome oxidase subunit II copper A binding" evidence="21">
    <location>
        <begin position="116"/>
        <end position="253"/>
    </location>
</feature>
<dbReference type="GO" id="GO:0004129">
    <property type="term" value="F:cytochrome-c oxidase activity"/>
    <property type="evidence" value="ECO:0007669"/>
    <property type="project" value="UniProtKB-EC"/>
</dbReference>
<keyword evidence="13 19" id="KW-0472">Membrane</keyword>
<gene>
    <name evidence="24" type="ordered locus">Avin_01020</name>
</gene>
<evidence type="ECO:0000259" key="22">
    <source>
        <dbReference type="PROSITE" id="PS50999"/>
    </source>
</evidence>
<evidence type="ECO:0000256" key="12">
    <source>
        <dbReference type="ARBA" id="ARBA00023008"/>
    </source>
</evidence>
<dbReference type="KEGG" id="avn:Avin_01020"/>
<evidence type="ECO:0000256" key="1">
    <source>
        <dbReference type="ARBA" id="ARBA00004141"/>
    </source>
</evidence>
<dbReference type="InterPro" id="IPR036257">
    <property type="entry name" value="Cyt_c_oxidase_su2_TM_sf"/>
</dbReference>
<dbReference type="InterPro" id="IPR045187">
    <property type="entry name" value="CcO_II"/>
</dbReference>
<keyword evidence="5 17" id="KW-0679">Respiratory chain</keyword>
<dbReference type="PROSITE" id="PS50857">
    <property type="entry name" value="COX2_CUA"/>
    <property type="match status" value="1"/>
</dbReference>
<dbReference type="GO" id="GO:0005507">
    <property type="term" value="F:copper ion binding"/>
    <property type="evidence" value="ECO:0007669"/>
    <property type="project" value="InterPro"/>
</dbReference>
<dbReference type="SUPFAM" id="SSF46626">
    <property type="entry name" value="Cytochrome c"/>
    <property type="match status" value="1"/>
</dbReference>
<evidence type="ECO:0000256" key="11">
    <source>
        <dbReference type="ARBA" id="ARBA00023004"/>
    </source>
</evidence>
<evidence type="ECO:0000256" key="18">
    <source>
        <dbReference type="RuleBase" id="RU004024"/>
    </source>
</evidence>
<dbReference type="Pfam" id="PF13442">
    <property type="entry name" value="Cytochrome_CBB3"/>
    <property type="match status" value="1"/>
</dbReference>
<keyword evidence="25" id="KW-1185">Reference proteome</keyword>
<dbReference type="STRING" id="322710.Avin_01020"/>
<dbReference type="InterPro" id="IPR001505">
    <property type="entry name" value="Copper_CuA"/>
</dbReference>
<keyword evidence="3 17" id="KW-0813">Transport</keyword>
<comment type="function">
    <text evidence="14 18">Subunits I and II form the functional core of the enzyme complex. Electrons originating in cytochrome c are transferred via heme a and Cu(A) to the binuclear center formed by heme a3 and Cu(B).</text>
</comment>
<dbReference type="PROSITE" id="PS51007">
    <property type="entry name" value="CYTC"/>
    <property type="match status" value="1"/>
</dbReference>
<feature type="chain" id="PRO_5002908495" description="Cytochrome c oxidase subunit 2" evidence="20">
    <location>
        <begin position="23"/>
        <end position="385"/>
    </location>
</feature>
<feature type="signal peptide" evidence="20">
    <location>
        <begin position="1"/>
        <end position="22"/>
    </location>
</feature>
<dbReference type="InterPro" id="IPR009056">
    <property type="entry name" value="Cyt_c-like_dom"/>
</dbReference>
<keyword evidence="6 17" id="KW-0812">Transmembrane</keyword>
<feature type="domain" description="Cytochrome oxidase subunit II transmembrane region profile" evidence="22">
    <location>
        <begin position="20"/>
        <end position="115"/>
    </location>
</feature>
<keyword evidence="12 18" id="KW-0186">Copper</keyword>
<feature type="transmembrane region" description="Helical" evidence="19">
    <location>
        <begin position="87"/>
        <end position="105"/>
    </location>
</feature>
<evidence type="ECO:0000256" key="2">
    <source>
        <dbReference type="ARBA" id="ARBA00007866"/>
    </source>
</evidence>
<dbReference type="GO" id="GO:0042773">
    <property type="term" value="P:ATP synthesis coupled electron transport"/>
    <property type="evidence" value="ECO:0007669"/>
    <property type="project" value="TreeGrafter"/>
</dbReference>
<evidence type="ECO:0000256" key="17">
    <source>
        <dbReference type="RuleBase" id="RU000456"/>
    </source>
</evidence>
<dbReference type="PANTHER" id="PTHR22888">
    <property type="entry name" value="CYTOCHROME C OXIDASE, SUBUNIT II"/>
    <property type="match status" value="1"/>
</dbReference>
<dbReference type="Proteomes" id="UP000002424">
    <property type="component" value="Chromosome"/>
</dbReference>
<dbReference type="Pfam" id="PF00116">
    <property type="entry name" value="COX2"/>
    <property type="match status" value="1"/>
</dbReference>
<reference evidence="24 25" key="1">
    <citation type="journal article" date="2009" name="J. Bacteriol.">
        <title>Genome sequence of Azotobacter vinelandii, an obligate aerobe specialized to support diverse anaerobic metabolic processes.</title>
        <authorList>
            <person name="Setubal J.C."/>
            <person name="dos Santos P."/>
            <person name="Goldman B.S."/>
            <person name="Ertesvag H."/>
            <person name="Espin G."/>
            <person name="Rubio L.M."/>
            <person name="Valla S."/>
            <person name="Almeida N.F."/>
            <person name="Balasubramanian D."/>
            <person name="Cromes L."/>
            <person name="Curatti L."/>
            <person name="Du Z."/>
            <person name="Godsy E."/>
            <person name="Goodner B."/>
            <person name="Hellner-Burris K."/>
            <person name="Hernandez J.A."/>
            <person name="Houmiel K."/>
            <person name="Imperial J."/>
            <person name="Kennedy C."/>
            <person name="Larson T.J."/>
            <person name="Latreille P."/>
            <person name="Ligon L.S."/>
            <person name="Lu J."/>
            <person name="Maerk M."/>
            <person name="Miller N.M."/>
            <person name="Norton S."/>
            <person name="O'Carroll I.P."/>
            <person name="Paulsen I."/>
            <person name="Raulfs E.C."/>
            <person name="Roemer R."/>
            <person name="Rosser J."/>
            <person name="Segura D."/>
            <person name="Slater S."/>
            <person name="Stricklin S.L."/>
            <person name="Studholme D.J."/>
            <person name="Sun J."/>
            <person name="Viana C.J."/>
            <person name="Wallin E."/>
            <person name="Wang B."/>
            <person name="Wheeler C."/>
            <person name="Zhu H."/>
            <person name="Dean D.R."/>
            <person name="Dixon R."/>
            <person name="Wood D."/>
        </authorList>
    </citation>
    <scope>NUCLEOTIDE SEQUENCE [LARGE SCALE GENOMIC DNA]</scope>
    <source>
        <strain evidence="25">DJ / ATCC BAA-1303</strain>
    </source>
</reference>
<dbReference type="EMBL" id="CP001157">
    <property type="protein sequence ID" value="ACO76369.1"/>
    <property type="molecule type" value="Genomic_DNA"/>
</dbReference>
<dbReference type="Gene3D" id="2.60.40.420">
    <property type="entry name" value="Cupredoxins - blue copper proteins"/>
    <property type="match status" value="1"/>
</dbReference>
<comment type="subcellular location">
    <subcellularLocation>
        <location evidence="17">Cell membrane</location>
        <topology evidence="17">Multi-pass membrane protein</topology>
    </subcellularLocation>
    <subcellularLocation>
        <location evidence="1">Membrane</location>
        <topology evidence="1">Multi-pass membrane protein</topology>
    </subcellularLocation>
</comment>
<dbReference type="GeneID" id="88183573"/>
<dbReference type="InterPro" id="IPR036909">
    <property type="entry name" value="Cyt_c-like_dom_sf"/>
</dbReference>
<evidence type="ECO:0000256" key="15">
    <source>
        <dbReference type="ARBA" id="ARBA00047816"/>
    </source>
</evidence>
<dbReference type="PANTHER" id="PTHR22888:SF9">
    <property type="entry name" value="CYTOCHROME C OXIDASE SUBUNIT 2"/>
    <property type="match status" value="1"/>
</dbReference>
<keyword evidence="8" id="KW-1278">Translocase</keyword>
<evidence type="ECO:0000256" key="10">
    <source>
        <dbReference type="ARBA" id="ARBA00022989"/>
    </source>
</evidence>
<dbReference type="InterPro" id="IPR011759">
    <property type="entry name" value="Cyt_c_oxidase_su2_TM_dom"/>
</dbReference>
<comment type="catalytic activity">
    <reaction evidence="15 18">
        <text>4 Fe(II)-[cytochrome c] + O2 + 8 H(+)(in) = 4 Fe(III)-[cytochrome c] + 2 H2O + 4 H(+)(out)</text>
        <dbReference type="Rhea" id="RHEA:11436"/>
        <dbReference type="Rhea" id="RHEA-COMP:10350"/>
        <dbReference type="Rhea" id="RHEA-COMP:14399"/>
        <dbReference type="ChEBI" id="CHEBI:15377"/>
        <dbReference type="ChEBI" id="CHEBI:15378"/>
        <dbReference type="ChEBI" id="CHEBI:15379"/>
        <dbReference type="ChEBI" id="CHEBI:29033"/>
        <dbReference type="ChEBI" id="CHEBI:29034"/>
        <dbReference type="EC" id="7.1.1.9"/>
    </reaction>
</comment>
<evidence type="ECO:0000256" key="20">
    <source>
        <dbReference type="SAM" id="SignalP"/>
    </source>
</evidence>
<comment type="cofactor">
    <cofactor evidence="18">
        <name>Cu cation</name>
        <dbReference type="ChEBI" id="CHEBI:23378"/>
    </cofactor>
    <text evidence="18">Binds a copper A center.</text>
</comment>
<dbReference type="GO" id="GO:0020037">
    <property type="term" value="F:heme binding"/>
    <property type="evidence" value="ECO:0007669"/>
    <property type="project" value="InterPro"/>
</dbReference>
<dbReference type="HOGENOM" id="CLU_036876_2_2_6"/>
<dbReference type="Gene3D" id="1.10.760.10">
    <property type="entry name" value="Cytochrome c-like domain"/>
    <property type="match status" value="1"/>
</dbReference>
<evidence type="ECO:0000256" key="19">
    <source>
        <dbReference type="SAM" id="Phobius"/>
    </source>
</evidence>
<keyword evidence="20" id="KW-0732">Signal</keyword>
<evidence type="ECO:0000256" key="14">
    <source>
        <dbReference type="ARBA" id="ARBA00024688"/>
    </source>
</evidence>
<evidence type="ECO:0000313" key="24">
    <source>
        <dbReference type="EMBL" id="ACO76369.1"/>
    </source>
</evidence>
<dbReference type="InterPro" id="IPR014222">
    <property type="entry name" value="Cyt_c_oxidase_su2"/>
</dbReference>
<accession>C1DG42</accession>
<sequence>MMRHPRLWMGLLSCSALSQAQAAWDVNMRPGVTEVSRSVFDLHMTIFWICVAIGVLVFGAMFWSMFAHRRSRRPQPAHFHENTRVEVLWTVIPLLILIAMAVPATRTLLHIYDPSEPDLDIQVTGYQWKWHYKYLGEDVEFFSNLATDRNAIGNQAPKNDHYLLEVDEPLVIPAGAKVRFLVTAADVIHSWWVPELAVKKDAIPGFINETWTRVAEPGLYRGQCTELCGKDHGFMPVVVEVKAPADYAAWLAGKKAAAAEATAQAGKAWTLEELVAQGERVYRTACVACHQPTGEGLPPAFPALKGSKIATGPKEGHMNIVIDGKPGTAMAAFGKQLSDVDLAAVITYERNAFGNALGDSVTPQDIHAFRQARETGQGMQPAQPQ</sequence>
<dbReference type="SUPFAM" id="SSF49503">
    <property type="entry name" value="Cupredoxins"/>
    <property type="match status" value="1"/>
</dbReference>
<dbReference type="FunFam" id="1.10.287.90:FF:000009">
    <property type="entry name" value="Cytochrome c oxidase subunit 2"/>
    <property type="match status" value="1"/>
</dbReference>
<evidence type="ECO:0000256" key="9">
    <source>
        <dbReference type="ARBA" id="ARBA00022982"/>
    </source>
</evidence>
<evidence type="ECO:0000256" key="8">
    <source>
        <dbReference type="ARBA" id="ARBA00022967"/>
    </source>
</evidence>
<dbReference type="GO" id="GO:0005886">
    <property type="term" value="C:plasma membrane"/>
    <property type="evidence" value="ECO:0007669"/>
    <property type="project" value="UniProtKB-SubCell"/>
</dbReference>
<evidence type="ECO:0000256" key="16">
    <source>
        <dbReference type="PROSITE-ProRule" id="PRU00433"/>
    </source>
</evidence>
<dbReference type="Gene3D" id="1.10.287.90">
    <property type="match status" value="1"/>
</dbReference>
<feature type="domain" description="Cytochrome c" evidence="23">
    <location>
        <begin position="273"/>
        <end position="353"/>
    </location>
</feature>
<dbReference type="InterPro" id="IPR008972">
    <property type="entry name" value="Cupredoxin"/>
</dbReference>
<evidence type="ECO:0000256" key="4">
    <source>
        <dbReference type="ARBA" id="ARBA00022617"/>
    </source>
</evidence>
<keyword evidence="9 17" id="KW-0249">Electron transport</keyword>
<keyword evidence="10 19" id="KW-1133">Transmembrane helix</keyword>
<evidence type="ECO:0000256" key="5">
    <source>
        <dbReference type="ARBA" id="ARBA00022660"/>
    </source>
</evidence>
<dbReference type="Pfam" id="PF02790">
    <property type="entry name" value="COX2_TM"/>
    <property type="match status" value="1"/>
</dbReference>
<comment type="similarity">
    <text evidence="2 17">Belongs to the cytochrome c oxidase subunit 2 family.</text>
</comment>
<dbReference type="SUPFAM" id="SSF81464">
    <property type="entry name" value="Cytochrome c oxidase subunit II-like, transmembrane region"/>
    <property type="match status" value="1"/>
</dbReference>
<dbReference type="PROSITE" id="PS50999">
    <property type="entry name" value="COX2_TM"/>
    <property type="match status" value="1"/>
</dbReference>
<evidence type="ECO:0000256" key="13">
    <source>
        <dbReference type="ARBA" id="ARBA00023136"/>
    </source>
</evidence>
<evidence type="ECO:0000256" key="7">
    <source>
        <dbReference type="ARBA" id="ARBA00022723"/>
    </source>
</evidence>
<proteinExistence type="inferred from homology"/>
<dbReference type="RefSeq" id="WP_012698797.1">
    <property type="nucleotide sequence ID" value="NC_012560.1"/>
</dbReference>
<dbReference type="AlphaFoldDB" id="C1DG42"/>
<dbReference type="PROSITE" id="PS00078">
    <property type="entry name" value="COX2"/>
    <property type="match status" value="1"/>
</dbReference>
<evidence type="ECO:0000259" key="23">
    <source>
        <dbReference type="PROSITE" id="PS51007"/>
    </source>
</evidence>
<evidence type="ECO:0000259" key="21">
    <source>
        <dbReference type="PROSITE" id="PS50857"/>
    </source>
</evidence>
<evidence type="ECO:0000313" key="25">
    <source>
        <dbReference type="Proteomes" id="UP000002424"/>
    </source>
</evidence>
<name>C1DG42_AZOVD</name>
<evidence type="ECO:0000256" key="3">
    <source>
        <dbReference type="ARBA" id="ARBA00022448"/>
    </source>
</evidence>
<keyword evidence="7 16" id="KW-0479">Metal-binding</keyword>
<dbReference type="InterPro" id="IPR002429">
    <property type="entry name" value="CcO_II-like_C"/>
</dbReference>
<dbReference type="eggNOG" id="COG1622">
    <property type="taxonomic scope" value="Bacteria"/>
</dbReference>
<organism evidence="24 25">
    <name type="scientific">Azotobacter vinelandii (strain DJ / ATCC BAA-1303)</name>
    <dbReference type="NCBI Taxonomy" id="322710"/>
    <lineage>
        <taxon>Bacteria</taxon>
        <taxon>Pseudomonadati</taxon>
        <taxon>Pseudomonadota</taxon>
        <taxon>Gammaproteobacteria</taxon>
        <taxon>Pseudomonadales</taxon>
        <taxon>Pseudomonadaceae</taxon>
        <taxon>Azotobacter</taxon>
    </lineage>
</organism>
<feature type="transmembrane region" description="Helical" evidence="19">
    <location>
        <begin position="46"/>
        <end position="66"/>
    </location>
</feature>
<evidence type="ECO:0000256" key="6">
    <source>
        <dbReference type="ARBA" id="ARBA00022692"/>
    </source>
</evidence>